<organism evidence="10 11">
    <name type="scientific">Photobacterium toruni</name>
    <dbReference type="NCBI Taxonomy" id="1935446"/>
    <lineage>
        <taxon>Bacteria</taxon>
        <taxon>Pseudomonadati</taxon>
        <taxon>Pseudomonadota</taxon>
        <taxon>Gammaproteobacteria</taxon>
        <taxon>Vibrionales</taxon>
        <taxon>Vibrionaceae</taxon>
        <taxon>Photobacterium</taxon>
    </lineage>
</organism>
<evidence type="ECO:0000256" key="7">
    <source>
        <dbReference type="ARBA" id="ARBA00022842"/>
    </source>
</evidence>
<evidence type="ECO:0000256" key="8">
    <source>
        <dbReference type="ARBA" id="ARBA00023118"/>
    </source>
</evidence>
<evidence type="ECO:0000256" key="4">
    <source>
        <dbReference type="ARBA" id="ARBA00022723"/>
    </source>
</evidence>
<evidence type="ECO:0000256" key="6">
    <source>
        <dbReference type="ARBA" id="ARBA00022801"/>
    </source>
</evidence>
<evidence type="ECO:0000313" key="11">
    <source>
        <dbReference type="Proteomes" id="UP000191116"/>
    </source>
</evidence>
<dbReference type="AlphaFoldDB" id="A0A1T4UGL9"/>
<keyword evidence="5 9" id="KW-0255">Endonuclease</keyword>
<feature type="binding site" evidence="9">
    <location>
        <position position="12"/>
    </location>
    <ligand>
        <name>Mg(2+)</name>
        <dbReference type="ChEBI" id="CHEBI:18420"/>
        <note>catalytic</note>
    </ligand>
</feature>
<comment type="similarity">
    <text evidence="2 9">Belongs to the CRISPR-associated endoribonuclease Cas2 protein family.</text>
</comment>
<accession>A0A1T4UGL9</accession>
<dbReference type="GO" id="GO:0016787">
    <property type="term" value="F:hydrolase activity"/>
    <property type="evidence" value="ECO:0007669"/>
    <property type="project" value="UniProtKB-KW"/>
</dbReference>
<proteinExistence type="inferred from homology"/>
<evidence type="ECO:0000256" key="2">
    <source>
        <dbReference type="ARBA" id="ARBA00009959"/>
    </source>
</evidence>
<comment type="subunit">
    <text evidence="9">Homodimer, forms a heterotetramer with a Cas1 homodimer.</text>
</comment>
<dbReference type="HAMAP" id="MF_01471">
    <property type="entry name" value="Cas2"/>
    <property type="match status" value="1"/>
</dbReference>
<dbReference type="Pfam" id="PF09827">
    <property type="entry name" value="CRISPR_Cas2"/>
    <property type="match status" value="1"/>
</dbReference>
<evidence type="ECO:0000256" key="1">
    <source>
        <dbReference type="ARBA" id="ARBA00001946"/>
    </source>
</evidence>
<dbReference type="EC" id="3.1.-.-" evidence="9"/>
<keyword evidence="6 9" id="KW-0378">Hydrolase</keyword>
<reference evidence="10 11" key="1">
    <citation type="submission" date="2017-02" db="EMBL/GenBank/DDBJ databases">
        <authorList>
            <person name="Peterson S.W."/>
        </authorList>
    </citation>
    <scope>NUCLEOTIDE SEQUENCE [LARGE SCALE GENOMIC DNA]</scope>
    <source>
        <strain evidence="10 11">CECT 9189</strain>
    </source>
</reference>
<comment type="cofactor">
    <cofactor evidence="1 9">
        <name>Mg(2+)</name>
        <dbReference type="ChEBI" id="CHEBI:18420"/>
    </cofactor>
</comment>
<comment type="function">
    <text evidence="9">CRISPR (clustered regularly interspaced short palindromic repeat), is an adaptive immune system that provides protection against mobile genetic elements (viruses, transposable elements and conjugative plasmids). CRISPR clusters contain sequences complementary to antecedent mobile elements and target invading nucleic acids. CRISPR clusters are transcribed and processed into CRISPR RNA (crRNA). Functions as a ssRNA-specific endoribonuclease. Involved in the integration of spacer DNA into the CRISPR cassette.</text>
</comment>
<dbReference type="SUPFAM" id="SSF143430">
    <property type="entry name" value="TTP0101/SSO1404-like"/>
    <property type="match status" value="1"/>
</dbReference>
<keyword evidence="8 9" id="KW-0051">Antiviral defense</keyword>
<name>A0A1T4UGL9_9GAMM</name>
<dbReference type="GO" id="GO:0051607">
    <property type="term" value="P:defense response to virus"/>
    <property type="evidence" value="ECO:0007669"/>
    <property type="project" value="UniProtKB-UniRule"/>
</dbReference>
<dbReference type="InterPro" id="IPR021127">
    <property type="entry name" value="CRISPR_associated_Cas2"/>
</dbReference>
<gene>
    <name evidence="9 10" type="primary">cas2</name>
    <name evidence="10" type="ORF">CZ814_03241</name>
</gene>
<dbReference type="GO" id="GO:0046872">
    <property type="term" value="F:metal ion binding"/>
    <property type="evidence" value="ECO:0007669"/>
    <property type="project" value="UniProtKB-UniRule"/>
</dbReference>
<dbReference type="Gene3D" id="3.30.70.240">
    <property type="match status" value="1"/>
</dbReference>
<protein>
    <recommendedName>
        <fullName evidence="9">CRISPR-associated endoribonuclease Cas2</fullName>
        <ecNumber evidence="9">3.1.-.-</ecNumber>
    </recommendedName>
</protein>
<sequence>MSPKPLWLFSYDISCSKRLKKAHKLCSEAGWCLQKSVFVMALTPPEKMAFCKKVEKVVDKQQDRLLCLPFSTPAGSFHWGDNTQWPLYHSDERLTGFVF</sequence>
<keyword evidence="4 9" id="KW-0479">Metal-binding</keyword>
<evidence type="ECO:0000313" key="10">
    <source>
        <dbReference type="EMBL" id="SKA51932.1"/>
    </source>
</evidence>
<dbReference type="Proteomes" id="UP000191116">
    <property type="component" value="Unassembled WGS sequence"/>
</dbReference>
<dbReference type="InterPro" id="IPR019199">
    <property type="entry name" value="Virulence_VapD/CRISPR_Cas2"/>
</dbReference>
<evidence type="ECO:0000256" key="3">
    <source>
        <dbReference type="ARBA" id="ARBA00022722"/>
    </source>
</evidence>
<keyword evidence="3 9" id="KW-0540">Nuclease</keyword>
<dbReference type="GO" id="GO:0043571">
    <property type="term" value="P:maintenance of CRISPR repeat elements"/>
    <property type="evidence" value="ECO:0007669"/>
    <property type="project" value="UniProtKB-UniRule"/>
</dbReference>
<dbReference type="CDD" id="cd09725">
    <property type="entry name" value="Cas2_I_II_III"/>
    <property type="match status" value="1"/>
</dbReference>
<dbReference type="EMBL" id="FUWP01000023">
    <property type="protein sequence ID" value="SKA51932.1"/>
    <property type="molecule type" value="Genomic_DNA"/>
</dbReference>
<dbReference type="GO" id="GO:0004521">
    <property type="term" value="F:RNA endonuclease activity"/>
    <property type="evidence" value="ECO:0007669"/>
    <property type="project" value="InterPro"/>
</dbReference>
<evidence type="ECO:0000256" key="9">
    <source>
        <dbReference type="HAMAP-Rule" id="MF_01471"/>
    </source>
</evidence>
<dbReference type="RefSeq" id="WP_080175960.1">
    <property type="nucleotide sequence ID" value="NZ_AP024856.1"/>
</dbReference>
<keyword evidence="7 9" id="KW-0460">Magnesium</keyword>
<evidence type="ECO:0000256" key="5">
    <source>
        <dbReference type="ARBA" id="ARBA00022759"/>
    </source>
</evidence>
<dbReference type="OrthoDB" id="9798176at2"/>